<dbReference type="SUPFAM" id="SSF51679">
    <property type="entry name" value="Bacterial luciferase-like"/>
    <property type="match status" value="1"/>
</dbReference>
<dbReference type="RefSeq" id="WP_052596504.1">
    <property type="nucleotide sequence ID" value="NZ_CP011112.1"/>
</dbReference>
<dbReference type="InterPro" id="IPR050172">
    <property type="entry name" value="SsuD_RutA_monooxygenase"/>
</dbReference>
<keyword evidence="3" id="KW-0560">Oxidoreductase</keyword>
<organism evidence="6 7">
    <name type="scientific">Luteipulveratus mongoliensis</name>
    <dbReference type="NCBI Taxonomy" id="571913"/>
    <lineage>
        <taxon>Bacteria</taxon>
        <taxon>Bacillati</taxon>
        <taxon>Actinomycetota</taxon>
        <taxon>Actinomycetes</taxon>
        <taxon>Micrococcales</taxon>
        <taxon>Dermacoccaceae</taxon>
        <taxon>Luteipulveratus</taxon>
    </lineage>
</organism>
<proteinExistence type="predicted"/>
<dbReference type="PANTHER" id="PTHR42847">
    <property type="entry name" value="ALKANESULFONATE MONOOXYGENASE"/>
    <property type="match status" value="1"/>
</dbReference>
<evidence type="ECO:0000256" key="3">
    <source>
        <dbReference type="ARBA" id="ARBA00023002"/>
    </source>
</evidence>
<dbReference type="Proteomes" id="UP000066480">
    <property type="component" value="Chromosome"/>
</dbReference>
<feature type="domain" description="Luciferase-like" evidence="5">
    <location>
        <begin position="1"/>
        <end position="203"/>
    </location>
</feature>
<keyword evidence="4" id="KW-0503">Monooxygenase</keyword>
<gene>
    <name evidence="6" type="ORF">VV02_03930</name>
</gene>
<evidence type="ECO:0000256" key="4">
    <source>
        <dbReference type="ARBA" id="ARBA00023033"/>
    </source>
</evidence>
<evidence type="ECO:0000259" key="5">
    <source>
        <dbReference type="Pfam" id="PF00296"/>
    </source>
</evidence>
<keyword evidence="7" id="KW-1185">Reference proteome</keyword>
<accession>A0A0K1JPH6</accession>
<evidence type="ECO:0000256" key="1">
    <source>
        <dbReference type="ARBA" id="ARBA00022630"/>
    </source>
</evidence>
<dbReference type="PATRIC" id="fig|571913.6.peg.805"/>
<dbReference type="InterPro" id="IPR036661">
    <property type="entry name" value="Luciferase-like_sf"/>
</dbReference>
<dbReference type="GO" id="GO:0008726">
    <property type="term" value="F:alkanesulfonate monooxygenase activity"/>
    <property type="evidence" value="ECO:0007669"/>
    <property type="project" value="TreeGrafter"/>
</dbReference>
<dbReference type="InterPro" id="IPR011251">
    <property type="entry name" value="Luciferase-like_dom"/>
</dbReference>
<keyword evidence="2" id="KW-0288">FMN</keyword>
<protein>
    <recommendedName>
        <fullName evidence="5">Luciferase-like domain-containing protein</fullName>
    </recommendedName>
</protein>
<evidence type="ECO:0000256" key="2">
    <source>
        <dbReference type="ARBA" id="ARBA00022643"/>
    </source>
</evidence>
<dbReference type="EMBL" id="CP011112">
    <property type="protein sequence ID" value="AKU18619.1"/>
    <property type="molecule type" value="Genomic_DNA"/>
</dbReference>
<dbReference type="GO" id="GO:0046306">
    <property type="term" value="P:alkanesulfonate catabolic process"/>
    <property type="evidence" value="ECO:0007669"/>
    <property type="project" value="TreeGrafter"/>
</dbReference>
<dbReference type="Pfam" id="PF00296">
    <property type="entry name" value="Bac_luciferase"/>
    <property type="match status" value="1"/>
</dbReference>
<evidence type="ECO:0000313" key="7">
    <source>
        <dbReference type="Proteomes" id="UP000066480"/>
    </source>
</evidence>
<sequence length="262" mass="28172">MRFQMILPNESTEVPPGRITEIAVAAERLGFETAYLPDHLLPPGEYGPPPKPFGGVYEPLITLAHIASQTSTIRLGTSVLILPLREPILLAKQVATLDRLSAGRVTLGVGVGWNEPEYDSVGATFSDRGARADQSLELIHQLFTTGRGPGDGVFEPRPIGVRIMVGGRSGAALRRVARFGDAWQGVGYRPAEFTTSAAKLRALTDRPVAIGARIEWTDADEVEQWREAGADELAVAFGEVDGFESRMGEFAKRFGLSGSDGA</sequence>
<dbReference type="STRING" id="571913.VV02_03930"/>
<dbReference type="InterPro" id="IPR019921">
    <property type="entry name" value="Lucif-like_OxRdtase_Rv2161c"/>
</dbReference>
<dbReference type="AlphaFoldDB" id="A0A0K1JPH6"/>
<dbReference type="NCBIfam" id="TIGR03619">
    <property type="entry name" value="F420_Rv2161c"/>
    <property type="match status" value="1"/>
</dbReference>
<keyword evidence="1" id="KW-0285">Flavoprotein</keyword>
<dbReference type="KEGG" id="lmoi:VV02_03930"/>
<reference evidence="6 7" key="1">
    <citation type="submission" date="2015-03" db="EMBL/GenBank/DDBJ databases">
        <title>Luteipulveratus halotolerans sp. nov., a novel actinobacterium (Dermacoccaceae) from Sarawak, Malaysia.</title>
        <authorList>
            <person name="Juboi H."/>
            <person name="Basik A."/>
            <person name="Shamsul S.S."/>
            <person name="Arnold P."/>
            <person name="Schmitt E.K."/>
            <person name="Sanglier J.-J."/>
            <person name="Yeo T."/>
        </authorList>
    </citation>
    <scope>NUCLEOTIDE SEQUENCE [LARGE SCALE GENOMIC DNA]</scope>
    <source>
        <strain evidence="6 7">MN07-A0370</strain>
    </source>
</reference>
<evidence type="ECO:0000313" key="6">
    <source>
        <dbReference type="EMBL" id="AKU18619.1"/>
    </source>
</evidence>
<dbReference type="PANTHER" id="PTHR42847:SF4">
    <property type="entry name" value="ALKANESULFONATE MONOOXYGENASE-RELATED"/>
    <property type="match status" value="1"/>
</dbReference>
<dbReference type="Gene3D" id="3.20.20.30">
    <property type="entry name" value="Luciferase-like domain"/>
    <property type="match status" value="1"/>
</dbReference>
<dbReference type="OrthoDB" id="7903015at2"/>
<name>A0A0K1JPH6_9MICO</name>